<dbReference type="HAMAP" id="MF_00754">
    <property type="entry name" value="RNase_P_1"/>
    <property type="match status" value="1"/>
</dbReference>
<proteinExistence type="inferred from homology"/>
<keyword evidence="9" id="KW-0378">Hydrolase</keyword>
<dbReference type="SUPFAM" id="SSF101744">
    <property type="entry name" value="Rof/RNase P subunit-like"/>
    <property type="match status" value="1"/>
</dbReference>
<keyword evidence="8" id="KW-0255">Endonuclease</keyword>
<dbReference type="GO" id="GO:0016787">
    <property type="term" value="F:hydrolase activity"/>
    <property type="evidence" value="ECO:0007669"/>
    <property type="project" value="UniProtKB-KW"/>
</dbReference>
<evidence type="ECO:0000256" key="8">
    <source>
        <dbReference type="ARBA" id="ARBA00022759"/>
    </source>
</evidence>
<sequence>MKSKSQRRAFSTGKNNTTESSDSNSNTSSVSQYVLNFVRQRVAPSQRAQSDLSFVPGMSGANYNLNLVPQSTRLPESKDPKPWRIPCPDLIKPSSKRCPTANCRVLSCVSKSKHPLVVSRTIPQKLNQLWSGYARTVVNWPRLIDQIACAPPARNAPASQLENVLRMNLIGSKVHIIRSTAACLAGREGVVIMETRHLFRIAVSGGDDHPGQLADGIPLVSVPKAGTIFALSPPHLTMNPSPPAILLSGNQLAYRAVDRVIRKWRRPTVKVLVPGCGVPSPAEVFASVLADQ</sequence>
<comment type="caution">
    <text evidence="12">The sequence shown here is derived from an EMBL/GenBank/DDBJ whole genome shotgun (WGS) entry which is preliminary data.</text>
</comment>
<evidence type="ECO:0000256" key="5">
    <source>
        <dbReference type="ARBA" id="ARBA00022490"/>
    </source>
</evidence>
<evidence type="ECO:0000256" key="6">
    <source>
        <dbReference type="ARBA" id="ARBA00022694"/>
    </source>
</evidence>
<protein>
    <recommendedName>
        <fullName evidence="4">Ribonuclease P protein subunit p29</fullName>
    </recommendedName>
</protein>
<comment type="subcellular location">
    <subcellularLocation>
        <location evidence="2">Nucleus</location>
    </subcellularLocation>
</comment>
<feature type="region of interest" description="Disordered" evidence="11">
    <location>
        <begin position="1"/>
        <end position="29"/>
    </location>
</feature>
<evidence type="ECO:0000256" key="2">
    <source>
        <dbReference type="ARBA" id="ARBA00004123"/>
    </source>
</evidence>
<gene>
    <name evidence="12" type="ORF">CDAUBV1_LOCUS8006</name>
</gene>
<dbReference type="PANTHER" id="PTHR13348">
    <property type="entry name" value="RIBONUCLEASE P SUBUNIT P29"/>
    <property type="match status" value="1"/>
</dbReference>
<keyword evidence="5" id="KW-0963">Cytoplasm</keyword>
<dbReference type="Gene3D" id="2.30.30.210">
    <property type="entry name" value="Ribonuclease P/MRP, subunit p29"/>
    <property type="match status" value="1"/>
</dbReference>
<dbReference type="AlphaFoldDB" id="A0AAV2TGI0"/>
<evidence type="ECO:0000256" key="1">
    <source>
        <dbReference type="ARBA" id="ARBA00002435"/>
    </source>
</evidence>
<evidence type="ECO:0000256" key="9">
    <source>
        <dbReference type="ARBA" id="ARBA00022801"/>
    </source>
</evidence>
<dbReference type="GO" id="GO:0033204">
    <property type="term" value="F:ribonuclease P RNA binding"/>
    <property type="evidence" value="ECO:0007669"/>
    <property type="project" value="InterPro"/>
</dbReference>
<dbReference type="InterPro" id="IPR023534">
    <property type="entry name" value="Rof/RNase_P-like"/>
</dbReference>
<evidence type="ECO:0000256" key="10">
    <source>
        <dbReference type="ARBA" id="ARBA00046486"/>
    </source>
</evidence>
<comment type="subunit">
    <text evidence="10">Component of nuclear RNase P and RNase MRP ribonucleoproteins. RNase P consists of a catalytic RNA moiety and 10 different protein chains; POP1, POP4, POP5, POP7, RPP14, RPP21, RPP25, RPP30, RPP38 and RPP40. Within the RNase P complex, POP1, POP7 and RPP25 form the 'finger' subcomplex, POP5, RPP14, RPP40 and homodimeric RPP30 form the 'palm' subcomplex, and RPP21, POP4 and RPP38 form the 'wrist' subcomplex. All subunits of the RNase P complex interact with the catalytic RNA. Several subunits of RNase P are also part of the RNase MRP complex. RNase MRP consists of a catalytic RNA moiety and about 8 protein subunits; POP1, POP7, RPP25, RPP30, RPP38, RPP40 and possibly also POP4 and POP5.</text>
</comment>
<dbReference type="GO" id="GO:0030677">
    <property type="term" value="C:ribonuclease P complex"/>
    <property type="evidence" value="ECO:0007669"/>
    <property type="project" value="InterPro"/>
</dbReference>
<dbReference type="Pfam" id="PF01868">
    <property type="entry name" value="RNase_P-MRP_p29"/>
    <property type="match status" value="1"/>
</dbReference>
<organism evidence="12 13">
    <name type="scientific">Calicophoron daubneyi</name>
    <name type="common">Rumen fluke</name>
    <name type="synonym">Paramphistomum daubneyi</name>
    <dbReference type="NCBI Taxonomy" id="300641"/>
    <lineage>
        <taxon>Eukaryota</taxon>
        <taxon>Metazoa</taxon>
        <taxon>Spiralia</taxon>
        <taxon>Lophotrochozoa</taxon>
        <taxon>Platyhelminthes</taxon>
        <taxon>Trematoda</taxon>
        <taxon>Digenea</taxon>
        <taxon>Plagiorchiida</taxon>
        <taxon>Pronocephalata</taxon>
        <taxon>Paramphistomoidea</taxon>
        <taxon>Paramphistomidae</taxon>
        <taxon>Calicophoron</taxon>
    </lineage>
</organism>
<evidence type="ECO:0000256" key="4">
    <source>
        <dbReference type="ARBA" id="ARBA00016225"/>
    </source>
</evidence>
<dbReference type="Proteomes" id="UP001497525">
    <property type="component" value="Unassembled WGS sequence"/>
</dbReference>
<dbReference type="PANTHER" id="PTHR13348:SF0">
    <property type="entry name" value="RIBONUCLEASE P PROTEIN SUBUNIT P29"/>
    <property type="match status" value="1"/>
</dbReference>
<keyword evidence="6" id="KW-0819">tRNA processing</keyword>
<dbReference type="InterPro" id="IPR023538">
    <property type="entry name" value="RNP1"/>
</dbReference>
<accession>A0AAV2TGI0</accession>
<evidence type="ECO:0000256" key="7">
    <source>
        <dbReference type="ARBA" id="ARBA00022722"/>
    </source>
</evidence>
<dbReference type="GO" id="GO:0001682">
    <property type="term" value="P:tRNA 5'-leader removal"/>
    <property type="evidence" value="ECO:0007669"/>
    <property type="project" value="InterPro"/>
</dbReference>
<dbReference type="InterPro" id="IPR002730">
    <property type="entry name" value="Rpp29/RNP1"/>
</dbReference>
<dbReference type="GO" id="GO:0005634">
    <property type="term" value="C:nucleus"/>
    <property type="evidence" value="ECO:0007669"/>
    <property type="project" value="UniProtKB-SubCell"/>
</dbReference>
<reference evidence="12" key="1">
    <citation type="submission" date="2024-06" db="EMBL/GenBank/DDBJ databases">
        <authorList>
            <person name="Liu X."/>
            <person name="Lenzi L."/>
            <person name="Haldenby T S."/>
            <person name="Uol C."/>
        </authorList>
    </citation>
    <scope>NUCLEOTIDE SEQUENCE</scope>
</reference>
<keyword evidence="7" id="KW-0540">Nuclease</keyword>
<dbReference type="InterPro" id="IPR036980">
    <property type="entry name" value="RNase_P/MRP_Rpp29_sf"/>
</dbReference>
<evidence type="ECO:0000313" key="12">
    <source>
        <dbReference type="EMBL" id="CAL5134527.1"/>
    </source>
</evidence>
<evidence type="ECO:0000313" key="13">
    <source>
        <dbReference type="Proteomes" id="UP001497525"/>
    </source>
</evidence>
<dbReference type="GO" id="GO:0000172">
    <property type="term" value="C:ribonuclease MRP complex"/>
    <property type="evidence" value="ECO:0007669"/>
    <property type="project" value="InterPro"/>
</dbReference>
<dbReference type="EMBL" id="CAXLJL010000207">
    <property type="protein sequence ID" value="CAL5134527.1"/>
    <property type="molecule type" value="Genomic_DNA"/>
</dbReference>
<name>A0AAV2TGI0_CALDB</name>
<dbReference type="InterPro" id="IPR016848">
    <property type="entry name" value="RNase_P/MRP_Rpp29-subunit"/>
</dbReference>
<feature type="compositionally biased region" description="Low complexity" evidence="11">
    <location>
        <begin position="15"/>
        <end position="29"/>
    </location>
</feature>
<comment type="function">
    <text evidence="1">Component of ribonuclease P, a ribonucleoprotein complex that generates mature tRNA molecules by cleaving their 5'-ends.</text>
</comment>
<dbReference type="SMART" id="SM00538">
    <property type="entry name" value="POP4"/>
    <property type="match status" value="1"/>
</dbReference>
<dbReference type="GO" id="GO:0004519">
    <property type="term" value="F:endonuclease activity"/>
    <property type="evidence" value="ECO:0007669"/>
    <property type="project" value="UniProtKB-KW"/>
</dbReference>
<dbReference type="GO" id="GO:0006364">
    <property type="term" value="P:rRNA processing"/>
    <property type="evidence" value="ECO:0007669"/>
    <property type="project" value="TreeGrafter"/>
</dbReference>
<evidence type="ECO:0000256" key="11">
    <source>
        <dbReference type="SAM" id="MobiDB-lite"/>
    </source>
</evidence>
<evidence type="ECO:0000256" key="3">
    <source>
        <dbReference type="ARBA" id="ARBA00006181"/>
    </source>
</evidence>
<comment type="similarity">
    <text evidence="3">Belongs to the eukaryotic/archaeal RNase P protein component 1 family.</text>
</comment>